<evidence type="ECO:0008006" key="3">
    <source>
        <dbReference type="Google" id="ProtNLM"/>
    </source>
</evidence>
<dbReference type="EMBL" id="CAXKWB010067652">
    <property type="protein sequence ID" value="CAL4191256.1"/>
    <property type="molecule type" value="Genomic_DNA"/>
</dbReference>
<accession>A0AAV2SEF0</accession>
<protein>
    <recommendedName>
        <fullName evidence="3">Cytochrome c biogenesis B</fullName>
    </recommendedName>
</protein>
<gene>
    <name evidence="1" type="ORF">MNOR_LOCUS36576</name>
</gene>
<sequence length="124" mass="13984">MSIIRITFLIKLYVSDQFSSIVSQLVPFCTLCLPFFSSCLTSSLMQSSSNMDSCQKLKSGKQTFTSCLHTVGIILLPSKVLPPSLVWGFGLMHRIRNNSLKKIRDIPSFLPHNFHSLSLESRMK</sequence>
<organism evidence="1 2">
    <name type="scientific">Meganyctiphanes norvegica</name>
    <name type="common">Northern krill</name>
    <name type="synonym">Thysanopoda norvegica</name>
    <dbReference type="NCBI Taxonomy" id="48144"/>
    <lineage>
        <taxon>Eukaryota</taxon>
        <taxon>Metazoa</taxon>
        <taxon>Ecdysozoa</taxon>
        <taxon>Arthropoda</taxon>
        <taxon>Crustacea</taxon>
        <taxon>Multicrustacea</taxon>
        <taxon>Malacostraca</taxon>
        <taxon>Eumalacostraca</taxon>
        <taxon>Eucarida</taxon>
        <taxon>Euphausiacea</taxon>
        <taxon>Euphausiidae</taxon>
        <taxon>Meganyctiphanes</taxon>
    </lineage>
</organism>
<evidence type="ECO:0000313" key="1">
    <source>
        <dbReference type="EMBL" id="CAL4191256.1"/>
    </source>
</evidence>
<dbReference type="AlphaFoldDB" id="A0AAV2SEF0"/>
<comment type="caution">
    <text evidence="1">The sequence shown here is derived from an EMBL/GenBank/DDBJ whole genome shotgun (WGS) entry which is preliminary data.</text>
</comment>
<reference evidence="1 2" key="1">
    <citation type="submission" date="2024-05" db="EMBL/GenBank/DDBJ databases">
        <authorList>
            <person name="Wallberg A."/>
        </authorList>
    </citation>
    <scope>NUCLEOTIDE SEQUENCE [LARGE SCALE GENOMIC DNA]</scope>
</reference>
<keyword evidence="2" id="KW-1185">Reference proteome</keyword>
<name>A0AAV2SEF0_MEGNR</name>
<dbReference type="Proteomes" id="UP001497623">
    <property type="component" value="Unassembled WGS sequence"/>
</dbReference>
<evidence type="ECO:0000313" key="2">
    <source>
        <dbReference type="Proteomes" id="UP001497623"/>
    </source>
</evidence>
<proteinExistence type="predicted"/>